<evidence type="ECO:0000313" key="5">
    <source>
        <dbReference type="EMBL" id="TWW75242.1"/>
    </source>
</evidence>
<dbReference type="SUPFAM" id="SSF48726">
    <property type="entry name" value="Immunoglobulin"/>
    <property type="match status" value="1"/>
</dbReference>
<dbReference type="Pfam" id="PF07686">
    <property type="entry name" value="V-set"/>
    <property type="match status" value="1"/>
</dbReference>
<organism evidence="5 6">
    <name type="scientific">Takifugu flavidus</name>
    <name type="common">sansaifugu</name>
    <dbReference type="NCBI Taxonomy" id="433684"/>
    <lineage>
        <taxon>Eukaryota</taxon>
        <taxon>Metazoa</taxon>
        <taxon>Chordata</taxon>
        <taxon>Craniata</taxon>
        <taxon>Vertebrata</taxon>
        <taxon>Euteleostomi</taxon>
        <taxon>Actinopterygii</taxon>
        <taxon>Neopterygii</taxon>
        <taxon>Teleostei</taxon>
        <taxon>Neoteleostei</taxon>
        <taxon>Acanthomorphata</taxon>
        <taxon>Eupercaria</taxon>
        <taxon>Tetraodontiformes</taxon>
        <taxon>Tetradontoidea</taxon>
        <taxon>Tetraodontidae</taxon>
        <taxon>Takifugu</taxon>
    </lineage>
</organism>
<dbReference type="PANTHER" id="PTHR47510">
    <property type="entry name" value="REVERSE TRANSCRIPTASE DOMAIN-CONTAINING PROTEIN"/>
    <property type="match status" value="1"/>
</dbReference>
<sequence>MKIALLLVLLSVSECSSRLVNGYVGQNVTLPCSYKYQSEVVETTRASSRYQLLGPLDKGDVSLTILNLTEADAGQYGCRVERPGLFNDEKHYITLVVKKVQLNSTKSPGSSSLGPVGVEEIGTVAVVLVCVLFGLIVLITLVDSSLSFPECCVRITADVSWMDGPVWTQPQPRVLSSETDEWSSGICDCCDDTKECCFAFWCGPCFACKISRTLGQCLCLPLLDAFGCIRPITLSMRVFVRQQYDIKGTLCNDCLCSTFCPQCVWCQMSREMKKRKLPTMLSDITAGGAEATRPANKQRRRSSRFVWTERRPLSFRRRLKATESLTTIANVNTIAQPLASKKLSKKLYKCVKKDWNTFATKATCDSHIDIECYASSVLDYISTSIDSVTTHKQITMYPNQKPWMNRDVRLLLKARNIAFRSGDAQTYSTARANLKRGIKKAKHDYKLKVEGHFSNSNPRSMWQGIQVISNYKPINPSPPSTDISFLNELNNFYARFEKDNHEQASKVELTAGHQPLTFSTTDVRAELSRINPRKAAGPDGIPGRVLRTCAAELAGVLTDLFNLSLAHAVVPTCFKSTSIVPVPKHSSPACLNDYRPVALTPIITKCLEQLVLAQLKSCLPPTLDPHQYAYRKNRSTEDAVSTALHSVLSHLDNKDTYARMLFIDFSSAFNTVIPSKLITKLRDLGISISICNWLLDFLTNRPQHVRLDHHCSPTLTVNTGVPQGCVMSPFLYSLFTHDCRALHGSNTIIKFADDTTVIGLIKDNDESAYREEVDRLATWCHNNNLLLNTNKTKELFLDFRRKTDIHPPIHINGAAVERVSSFKFLGIHLSQDLTWTTNCSSLVKKAHQRLFFLRTLKKHHLSSDILVNFYRCTIESILTSCIMVWYGNCSASDRKALQKVVKTAQRIAGASLPSIEDIYRRRCHRRAKKVSKDSCHPAHGLFTLMPSGRRYMRLQTKTPGFPVVFFLQGAWWSHAPATCWHTCRTSVISRLFKAFIRILQCQWKRKRQRWQAYPNYRRHQGSNNSSFLNSSQQALSSVSPSTQYVTSRPHPPTWPNPSGRKLHSGPTGRGGPGSVSRLANGPGTGIVVNNGQCK</sequence>
<keyword evidence="3" id="KW-0732">Signal</keyword>
<dbReference type="SUPFAM" id="SSF56672">
    <property type="entry name" value="DNA/RNA polymerases"/>
    <property type="match status" value="1"/>
</dbReference>
<dbReference type="PROSITE" id="PS50878">
    <property type="entry name" value="RT_POL"/>
    <property type="match status" value="1"/>
</dbReference>
<dbReference type="EMBL" id="RHFK02000006">
    <property type="protein sequence ID" value="TWW75242.1"/>
    <property type="molecule type" value="Genomic_DNA"/>
</dbReference>
<dbReference type="AlphaFoldDB" id="A0A5C6P6F0"/>
<dbReference type="Gene3D" id="2.60.40.10">
    <property type="entry name" value="Immunoglobulins"/>
    <property type="match status" value="1"/>
</dbReference>
<dbReference type="InterPro" id="IPR013783">
    <property type="entry name" value="Ig-like_fold"/>
</dbReference>
<keyword evidence="5" id="KW-0675">Receptor</keyword>
<dbReference type="Pfam" id="PF04749">
    <property type="entry name" value="PLAC8"/>
    <property type="match status" value="1"/>
</dbReference>
<evidence type="ECO:0000259" key="4">
    <source>
        <dbReference type="PROSITE" id="PS50878"/>
    </source>
</evidence>
<dbReference type="CDD" id="cd01650">
    <property type="entry name" value="RT_nLTR_like"/>
    <property type="match status" value="1"/>
</dbReference>
<dbReference type="SMART" id="SM00409">
    <property type="entry name" value="IG"/>
    <property type="match status" value="1"/>
</dbReference>
<reference evidence="5 6" key="1">
    <citation type="submission" date="2019-04" db="EMBL/GenBank/DDBJ databases">
        <title>Chromosome genome assembly for Takifugu flavidus.</title>
        <authorList>
            <person name="Xiao S."/>
        </authorList>
    </citation>
    <scope>NUCLEOTIDE SEQUENCE [LARGE SCALE GENOMIC DNA]</scope>
    <source>
        <strain evidence="5">HTHZ2018</strain>
        <tissue evidence="5">Muscle</tissue>
    </source>
</reference>
<feature type="chain" id="PRO_5022816801" evidence="3">
    <location>
        <begin position="18"/>
        <end position="1094"/>
    </location>
</feature>
<dbReference type="InterPro" id="IPR013106">
    <property type="entry name" value="Ig_V-set"/>
</dbReference>
<dbReference type="Proteomes" id="UP000324091">
    <property type="component" value="Chromosome 14"/>
</dbReference>
<proteinExistence type="inferred from homology"/>
<dbReference type="InterPro" id="IPR015095">
    <property type="entry name" value="AlkB_hom8_N"/>
</dbReference>
<dbReference type="GO" id="GO:0008168">
    <property type="term" value="F:methyltransferase activity"/>
    <property type="evidence" value="ECO:0007669"/>
    <property type="project" value="InterPro"/>
</dbReference>
<dbReference type="InterPro" id="IPR043502">
    <property type="entry name" value="DNA/RNA_pol_sf"/>
</dbReference>
<feature type="domain" description="Reverse transcriptase" evidence="4">
    <location>
        <begin position="563"/>
        <end position="829"/>
    </location>
</feature>
<dbReference type="PANTHER" id="PTHR47510:SF3">
    <property type="entry name" value="ENDO_EXONUCLEASE_PHOSPHATASE DOMAIN-CONTAINING PROTEIN"/>
    <property type="match status" value="1"/>
</dbReference>
<name>A0A5C6P6F0_9TELE</name>
<feature type="region of interest" description="Disordered" evidence="2">
    <location>
        <begin position="1038"/>
        <end position="1094"/>
    </location>
</feature>
<comment type="caution">
    <text evidence="5">The sequence shown here is derived from an EMBL/GenBank/DDBJ whole genome shotgun (WGS) entry which is preliminary data.</text>
</comment>
<protein>
    <submittedName>
        <fullName evidence="5">Hepatitis A virus cellular receptor 2-like protein</fullName>
    </submittedName>
</protein>
<dbReference type="InterPro" id="IPR006461">
    <property type="entry name" value="PLAC_motif_containing"/>
</dbReference>
<evidence type="ECO:0000256" key="1">
    <source>
        <dbReference type="ARBA" id="ARBA00009024"/>
    </source>
</evidence>
<keyword evidence="6" id="KW-1185">Reference proteome</keyword>
<dbReference type="Pfam" id="PF09004">
    <property type="entry name" value="ALKBH8_N"/>
    <property type="match status" value="1"/>
</dbReference>
<dbReference type="GO" id="GO:0016706">
    <property type="term" value="F:2-oxoglutarate-dependent dioxygenase activity"/>
    <property type="evidence" value="ECO:0007669"/>
    <property type="project" value="InterPro"/>
</dbReference>
<dbReference type="InterPro" id="IPR003599">
    <property type="entry name" value="Ig_sub"/>
</dbReference>
<dbReference type="Pfam" id="PF00078">
    <property type="entry name" value="RVT_1"/>
    <property type="match status" value="1"/>
</dbReference>
<dbReference type="InterPro" id="IPR036179">
    <property type="entry name" value="Ig-like_dom_sf"/>
</dbReference>
<gene>
    <name evidence="5" type="ORF">D4764_14G0012450</name>
</gene>
<feature type="signal peptide" evidence="3">
    <location>
        <begin position="1"/>
        <end position="17"/>
    </location>
</feature>
<comment type="similarity">
    <text evidence="1">Belongs to the cornifelin family.</text>
</comment>
<evidence type="ECO:0000256" key="2">
    <source>
        <dbReference type="SAM" id="MobiDB-lite"/>
    </source>
</evidence>
<evidence type="ECO:0000313" key="6">
    <source>
        <dbReference type="Proteomes" id="UP000324091"/>
    </source>
</evidence>
<dbReference type="InterPro" id="IPR000477">
    <property type="entry name" value="RT_dom"/>
</dbReference>
<dbReference type="NCBIfam" id="TIGR01571">
    <property type="entry name" value="A_thal_Cys_rich"/>
    <property type="match status" value="1"/>
</dbReference>
<evidence type="ECO:0000256" key="3">
    <source>
        <dbReference type="SAM" id="SignalP"/>
    </source>
</evidence>
<accession>A0A5C6P6F0</accession>